<dbReference type="SUPFAM" id="SSF55804">
    <property type="entry name" value="Phoshotransferase/anion transport protein"/>
    <property type="match status" value="1"/>
</dbReference>
<dbReference type="RefSeq" id="WP_118910213.1">
    <property type="nucleotide sequence ID" value="NZ_QOCS01000006.1"/>
</dbReference>
<evidence type="ECO:0000256" key="1">
    <source>
        <dbReference type="ARBA" id="ARBA00004429"/>
    </source>
</evidence>
<keyword evidence="9 14" id="KW-0812">Transmembrane</keyword>
<evidence type="ECO:0000256" key="7">
    <source>
        <dbReference type="ARBA" id="ARBA00022679"/>
    </source>
</evidence>
<dbReference type="InterPro" id="IPR036095">
    <property type="entry name" value="PTS_EIIB-like_sf"/>
</dbReference>
<feature type="transmembrane region" description="Helical" evidence="14">
    <location>
        <begin position="422"/>
        <end position="445"/>
    </location>
</feature>
<evidence type="ECO:0000256" key="4">
    <source>
        <dbReference type="ARBA" id="ARBA00022475"/>
    </source>
</evidence>
<dbReference type="AlphaFoldDB" id="A0A417ZC79"/>
<dbReference type="GO" id="GO:0005737">
    <property type="term" value="C:cytoplasm"/>
    <property type="evidence" value="ECO:0007669"/>
    <property type="project" value="UniProtKB-SubCell"/>
</dbReference>
<feature type="transmembrane region" description="Helical" evidence="14">
    <location>
        <begin position="606"/>
        <end position="625"/>
    </location>
</feature>
<sequence length="644" mass="69454">MDIRDLIDINNILISVKPMSKKEAINQLVNLLDSNNYLTNVSDFRDAINKRENEISTAVGYGVAIPHGKSVGVTKPTIAILRNLNGIKWETETVNLVFMIAAPQNASDEHLKMLSKISTFLMDETFRAKLLTAVNIDQIYKILIQKDYQQNNQNNQKANINNIKKYQGKQLVGISACMTGIAHTFMAASALESAAKQFGMKVKIQTNGSTGIENKLTSIDVKNADAIVVAHDVKVNTSIFGTRNILDIPVKRAIDSPESVVQQAMEQSNKETSNLISEKNNTEHETKDSSNNTFAHEFYTHIMSGVSYMIPFVVVGGIFIAISFMFGIYASDPKSNQYNIWAAFFNEMGGNSAFKLYVPVLAAYISWSIADKPGLAPGMICGMMAMNGGSGFLGGMLAGFLGGYVTKLITHKTRKIPHTYQGLISVLLVPLAATFIVGFVMFFILNTPMSIFNKFLTNWLKSMNGTNAALIGAILAGMMASDMGGPINKTASAFGLAMFASKVYGPSAALMVGGMVPPLGVAIATILFKNKFTLQEREAGKANWILGACFITEGAIPFAAADPLRVIPANIIGGAIGGSLSMLFNITLQAPHGGIFVIPVACNKPIIYIGCIIIGAIITALIMGLSKKVLTKNEINKKMSAGII</sequence>
<keyword evidence="5" id="KW-0597">Phosphoprotein</keyword>
<dbReference type="CDD" id="cd00211">
    <property type="entry name" value="PTS_IIA_fru"/>
    <property type="match status" value="1"/>
</dbReference>
<dbReference type="InterPro" id="IPR050864">
    <property type="entry name" value="Bacterial_PTS_Sugar_Transport"/>
</dbReference>
<dbReference type="Pfam" id="PF02378">
    <property type="entry name" value="PTS_EIIC"/>
    <property type="match status" value="1"/>
</dbReference>
<feature type="transmembrane region" description="Helical" evidence="14">
    <location>
        <begin position="390"/>
        <end position="410"/>
    </location>
</feature>
<dbReference type="Pfam" id="PF02302">
    <property type="entry name" value="PTS_IIB"/>
    <property type="match status" value="1"/>
</dbReference>
<feature type="region of interest" description="Disordered" evidence="13">
    <location>
        <begin position="266"/>
        <end position="289"/>
    </location>
</feature>
<dbReference type="PANTHER" id="PTHR30505">
    <property type="entry name" value="FRUCTOSE-LIKE PERMEASE"/>
    <property type="match status" value="1"/>
</dbReference>
<evidence type="ECO:0000256" key="9">
    <source>
        <dbReference type="ARBA" id="ARBA00022692"/>
    </source>
</evidence>
<dbReference type="FunFam" id="3.40.930.10:FF:000009">
    <property type="entry name" value="PTS system, fructose specific IIABC component"/>
    <property type="match status" value="1"/>
</dbReference>
<dbReference type="CDD" id="cd05569">
    <property type="entry name" value="PTS_IIB_fructose"/>
    <property type="match status" value="1"/>
</dbReference>
<evidence type="ECO:0000256" key="5">
    <source>
        <dbReference type="ARBA" id="ARBA00022553"/>
    </source>
</evidence>
<dbReference type="GO" id="GO:0022877">
    <property type="term" value="F:protein-N(PI)-phosphohistidine-fructose phosphotransferase system transporter activity"/>
    <property type="evidence" value="ECO:0007669"/>
    <property type="project" value="InterPro"/>
</dbReference>
<dbReference type="InterPro" id="IPR006327">
    <property type="entry name" value="PTS_IIC_fruc"/>
</dbReference>
<evidence type="ECO:0000256" key="13">
    <source>
        <dbReference type="SAM" id="MobiDB-lite"/>
    </source>
</evidence>
<dbReference type="InterPro" id="IPR003501">
    <property type="entry name" value="PTS_EIIB_2/3"/>
</dbReference>
<keyword evidence="6" id="KW-0762">Sugar transport</keyword>
<dbReference type="Pfam" id="PF00359">
    <property type="entry name" value="PTS_EIIA_2"/>
    <property type="match status" value="1"/>
</dbReference>
<dbReference type="NCBIfam" id="TIGR01427">
    <property type="entry name" value="PTS_IIC_fructo"/>
    <property type="match status" value="1"/>
</dbReference>
<keyword evidence="8" id="KW-0598">Phosphotransferase system</keyword>
<dbReference type="PROSITE" id="PS51094">
    <property type="entry name" value="PTS_EIIA_TYPE_2"/>
    <property type="match status" value="1"/>
</dbReference>
<accession>A0A417ZC79</accession>
<feature type="transmembrane region" description="Helical" evidence="14">
    <location>
        <begin position="542"/>
        <end position="560"/>
    </location>
</feature>
<feature type="transmembrane region" description="Helical" evidence="14">
    <location>
        <begin position="465"/>
        <end position="487"/>
    </location>
</feature>
<dbReference type="PROSITE" id="PS51104">
    <property type="entry name" value="PTS_EIIC_TYPE_2"/>
    <property type="match status" value="1"/>
</dbReference>
<dbReference type="GO" id="GO:0009401">
    <property type="term" value="P:phosphoenolpyruvate-dependent sugar phosphotransferase system"/>
    <property type="evidence" value="ECO:0007669"/>
    <property type="project" value="UniProtKB-KW"/>
</dbReference>
<evidence type="ECO:0000313" key="18">
    <source>
        <dbReference type="EMBL" id="RHW48224.1"/>
    </source>
</evidence>
<keyword evidence="10" id="KW-0418">Kinase</keyword>
<dbReference type="PROSITE" id="PS51099">
    <property type="entry name" value="PTS_EIIB_TYPE_2"/>
    <property type="match status" value="1"/>
</dbReference>
<evidence type="ECO:0000256" key="10">
    <source>
        <dbReference type="ARBA" id="ARBA00022777"/>
    </source>
</evidence>
<keyword evidence="11 14" id="KW-1133">Transmembrane helix</keyword>
<evidence type="ECO:0000256" key="3">
    <source>
        <dbReference type="ARBA" id="ARBA00022448"/>
    </source>
</evidence>
<feature type="compositionally biased region" description="Polar residues" evidence="13">
    <location>
        <begin position="266"/>
        <end position="279"/>
    </location>
</feature>
<dbReference type="InterPro" id="IPR004715">
    <property type="entry name" value="PTS_IIA_fruc"/>
</dbReference>
<dbReference type="InterPro" id="IPR003353">
    <property type="entry name" value="PTS_IIB_fruc"/>
</dbReference>
<feature type="transmembrane region" description="Helical" evidence="14">
    <location>
        <begin position="508"/>
        <end position="530"/>
    </location>
</feature>
<keyword evidence="3" id="KW-0813">Transport</keyword>
<evidence type="ECO:0000256" key="12">
    <source>
        <dbReference type="ARBA" id="ARBA00023136"/>
    </source>
</evidence>
<dbReference type="GO" id="GO:0005886">
    <property type="term" value="C:plasma membrane"/>
    <property type="evidence" value="ECO:0007669"/>
    <property type="project" value="UniProtKB-SubCell"/>
</dbReference>
<feature type="domain" description="PTS EIIC type-2" evidence="17">
    <location>
        <begin position="298"/>
        <end position="637"/>
    </location>
</feature>
<dbReference type="GO" id="GO:0016301">
    <property type="term" value="F:kinase activity"/>
    <property type="evidence" value="ECO:0007669"/>
    <property type="project" value="UniProtKB-KW"/>
</dbReference>
<dbReference type="InterPro" id="IPR003352">
    <property type="entry name" value="PTS_EIIC"/>
</dbReference>
<dbReference type="EMBL" id="QOCS01000006">
    <property type="protein sequence ID" value="RHW48224.1"/>
    <property type="molecule type" value="Genomic_DNA"/>
</dbReference>
<evidence type="ECO:0000256" key="14">
    <source>
        <dbReference type="SAM" id="Phobius"/>
    </source>
</evidence>
<evidence type="ECO:0000259" key="15">
    <source>
        <dbReference type="PROSITE" id="PS51094"/>
    </source>
</evidence>
<feature type="transmembrane region" description="Helical" evidence="14">
    <location>
        <begin position="308"/>
        <end position="331"/>
    </location>
</feature>
<dbReference type="Gene3D" id="3.40.50.2300">
    <property type="match status" value="1"/>
</dbReference>
<dbReference type="InterPro" id="IPR013014">
    <property type="entry name" value="PTS_EIIC_2"/>
</dbReference>
<feature type="transmembrane region" description="Helical" evidence="14">
    <location>
        <begin position="567"/>
        <end position="586"/>
    </location>
</feature>
<evidence type="ECO:0000259" key="17">
    <source>
        <dbReference type="PROSITE" id="PS51104"/>
    </source>
</evidence>
<evidence type="ECO:0000256" key="6">
    <source>
        <dbReference type="ARBA" id="ARBA00022597"/>
    </source>
</evidence>
<keyword evidence="7" id="KW-0808">Transferase</keyword>
<dbReference type="GO" id="GO:0005351">
    <property type="term" value="F:carbohydrate:proton symporter activity"/>
    <property type="evidence" value="ECO:0007669"/>
    <property type="project" value="InterPro"/>
</dbReference>
<feature type="transmembrane region" description="Helical" evidence="14">
    <location>
        <begin position="352"/>
        <end position="370"/>
    </location>
</feature>
<keyword evidence="12 14" id="KW-0472">Membrane</keyword>
<dbReference type="Gene3D" id="3.40.930.10">
    <property type="entry name" value="Mannitol-specific EII, Chain A"/>
    <property type="match status" value="1"/>
</dbReference>
<dbReference type="NCBIfam" id="TIGR00848">
    <property type="entry name" value="fruA"/>
    <property type="match status" value="1"/>
</dbReference>
<evidence type="ECO:0000259" key="16">
    <source>
        <dbReference type="PROSITE" id="PS51099"/>
    </source>
</evidence>
<evidence type="ECO:0000256" key="2">
    <source>
        <dbReference type="ARBA" id="ARBA00004496"/>
    </source>
</evidence>
<proteinExistence type="predicted"/>
<dbReference type="PROSITE" id="PS00372">
    <property type="entry name" value="PTS_EIIA_TYPE_2_HIS"/>
    <property type="match status" value="1"/>
</dbReference>
<evidence type="ECO:0000256" key="8">
    <source>
        <dbReference type="ARBA" id="ARBA00022683"/>
    </source>
</evidence>
<dbReference type="NCBIfam" id="TIGR00829">
    <property type="entry name" value="FRU"/>
    <property type="match status" value="1"/>
</dbReference>
<protein>
    <submittedName>
        <fullName evidence="18">PTS fructose transporter subunit IIA</fullName>
    </submittedName>
</protein>
<dbReference type="InterPro" id="IPR016152">
    <property type="entry name" value="PTrfase/Anion_transptr"/>
</dbReference>
<feature type="domain" description="PTS EIIB type-2" evidence="16">
    <location>
        <begin position="169"/>
        <end position="266"/>
    </location>
</feature>
<organism evidence="18 19">
    <name type="scientific">Bombilactobacillus bombi</name>
    <dbReference type="NCBI Taxonomy" id="1303590"/>
    <lineage>
        <taxon>Bacteria</taxon>
        <taxon>Bacillati</taxon>
        <taxon>Bacillota</taxon>
        <taxon>Bacilli</taxon>
        <taxon>Lactobacillales</taxon>
        <taxon>Lactobacillaceae</taxon>
        <taxon>Bombilactobacillus</taxon>
    </lineage>
</organism>
<dbReference type="SUPFAM" id="SSF52794">
    <property type="entry name" value="PTS system IIB component-like"/>
    <property type="match status" value="1"/>
</dbReference>
<reference evidence="18 19" key="1">
    <citation type="submission" date="2018-07" db="EMBL/GenBank/DDBJ databases">
        <title>Genome sequences of six Lactobacillus spp. isolated from bumble bee guts.</title>
        <authorList>
            <person name="Motta E.V.S."/>
            <person name="Moran N.A."/>
        </authorList>
    </citation>
    <scope>NUCLEOTIDE SEQUENCE [LARGE SCALE GENOMIC DNA]</scope>
    <source>
        <strain evidence="18 19">LV-8.1</strain>
    </source>
</reference>
<evidence type="ECO:0000313" key="19">
    <source>
        <dbReference type="Proteomes" id="UP000284822"/>
    </source>
</evidence>
<dbReference type="InterPro" id="IPR013011">
    <property type="entry name" value="PTS_EIIB_2"/>
</dbReference>
<evidence type="ECO:0000256" key="11">
    <source>
        <dbReference type="ARBA" id="ARBA00022989"/>
    </source>
</evidence>
<comment type="caution">
    <text evidence="18">The sequence shown here is derived from an EMBL/GenBank/DDBJ whole genome shotgun (WGS) entry which is preliminary data.</text>
</comment>
<name>A0A417ZC79_9LACO</name>
<keyword evidence="4" id="KW-1003">Cell membrane</keyword>
<dbReference type="GO" id="GO:0090563">
    <property type="term" value="F:protein-phosphocysteine-sugar phosphotransferase activity"/>
    <property type="evidence" value="ECO:0007669"/>
    <property type="project" value="TreeGrafter"/>
</dbReference>
<feature type="domain" description="PTS EIIA type-2" evidence="15">
    <location>
        <begin position="5"/>
        <end position="146"/>
    </location>
</feature>
<dbReference type="PANTHER" id="PTHR30505:SF0">
    <property type="entry name" value="FRUCTOSE-LIKE PTS SYSTEM EIIBC COMPONENT-RELATED"/>
    <property type="match status" value="1"/>
</dbReference>
<dbReference type="Proteomes" id="UP000284822">
    <property type="component" value="Unassembled WGS sequence"/>
</dbReference>
<gene>
    <name evidence="18" type="ORF">DS832_02610</name>
</gene>
<comment type="subcellular location">
    <subcellularLocation>
        <location evidence="1">Cell inner membrane</location>
        <topology evidence="1">Multi-pass membrane protein</topology>
    </subcellularLocation>
    <subcellularLocation>
        <location evidence="2">Cytoplasm</location>
    </subcellularLocation>
</comment>
<dbReference type="InterPro" id="IPR002178">
    <property type="entry name" value="PTS_EIIA_type-2_dom"/>
</dbReference>